<keyword evidence="4 5" id="KW-0067">ATP-binding</keyword>
<comment type="catalytic activity">
    <reaction evidence="5">
        <text>a quaternary ammonium(out) + ATP + H2O = a quaternary ammonium(in) + ADP + phosphate + H(+)</text>
        <dbReference type="Rhea" id="RHEA:11036"/>
        <dbReference type="ChEBI" id="CHEBI:15377"/>
        <dbReference type="ChEBI" id="CHEBI:15378"/>
        <dbReference type="ChEBI" id="CHEBI:30616"/>
        <dbReference type="ChEBI" id="CHEBI:35267"/>
        <dbReference type="ChEBI" id="CHEBI:43474"/>
        <dbReference type="ChEBI" id="CHEBI:456216"/>
    </reaction>
</comment>
<keyword evidence="2 5" id="KW-0813">Transport</keyword>
<evidence type="ECO:0000256" key="5">
    <source>
        <dbReference type="RuleBase" id="RU369116"/>
    </source>
</evidence>
<gene>
    <name evidence="7" type="ORF">PSQ19_10205</name>
</gene>
<dbReference type="PROSITE" id="PS00211">
    <property type="entry name" value="ABC_TRANSPORTER_1"/>
    <property type="match status" value="1"/>
</dbReference>
<dbReference type="PANTHER" id="PTHR43869">
    <property type="entry name" value="GLYCINE BETAINE/PROLINE BETAINE TRANSPORT SYSTEM ATP-BINDING PROTEIN PROV"/>
    <property type="match status" value="1"/>
</dbReference>
<evidence type="ECO:0000256" key="2">
    <source>
        <dbReference type="ARBA" id="ARBA00022448"/>
    </source>
</evidence>
<dbReference type="PANTHER" id="PTHR43869:SF1">
    <property type="entry name" value="GLYCINE BETAINE_PROLINE BETAINE TRANSPORT SYSTEM ATP-BINDING PROTEIN PROV"/>
    <property type="match status" value="1"/>
</dbReference>
<dbReference type="InterPro" id="IPR003593">
    <property type="entry name" value="AAA+_ATPase"/>
</dbReference>
<dbReference type="Proteomes" id="UP001220530">
    <property type="component" value="Chromosome"/>
</dbReference>
<dbReference type="InterPro" id="IPR005892">
    <property type="entry name" value="Gly-betaine_transp_ATP-bd"/>
</dbReference>
<evidence type="ECO:0000256" key="4">
    <source>
        <dbReference type="ARBA" id="ARBA00022840"/>
    </source>
</evidence>
<organism evidence="7 8">
    <name type="scientific">Devosia algicola</name>
    <dbReference type="NCBI Taxonomy" id="3026418"/>
    <lineage>
        <taxon>Bacteria</taxon>
        <taxon>Pseudomonadati</taxon>
        <taxon>Pseudomonadota</taxon>
        <taxon>Alphaproteobacteria</taxon>
        <taxon>Hyphomicrobiales</taxon>
        <taxon>Devosiaceae</taxon>
        <taxon>Devosia</taxon>
    </lineage>
</organism>
<proteinExistence type="inferred from homology"/>
<dbReference type="InterPro" id="IPR027417">
    <property type="entry name" value="P-loop_NTPase"/>
</dbReference>
<dbReference type="EMBL" id="CP118246">
    <property type="protein sequence ID" value="WDR01232.1"/>
    <property type="molecule type" value="Genomic_DNA"/>
</dbReference>
<keyword evidence="3 5" id="KW-0547">Nucleotide-binding</keyword>
<dbReference type="InterPro" id="IPR017871">
    <property type="entry name" value="ABC_transporter-like_CS"/>
</dbReference>
<dbReference type="NCBIfam" id="TIGR01186">
    <property type="entry name" value="proV"/>
    <property type="match status" value="1"/>
</dbReference>
<dbReference type="InterPro" id="IPR051921">
    <property type="entry name" value="ABC_osmolyte_uptake_ATP-bind"/>
</dbReference>
<evidence type="ECO:0000313" key="8">
    <source>
        <dbReference type="Proteomes" id="UP001220530"/>
    </source>
</evidence>
<dbReference type="SUPFAM" id="SSF52540">
    <property type="entry name" value="P-loop containing nucleoside triphosphate hydrolases"/>
    <property type="match status" value="1"/>
</dbReference>
<dbReference type="RefSeq" id="WP_282217643.1">
    <property type="nucleotide sequence ID" value="NZ_CP118246.1"/>
</dbReference>
<keyword evidence="5" id="KW-0997">Cell inner membrane</keyword>
<reference evidence="7 8" key="1">
    <citation type="submission" date="2023-02" db="EMBL/GenBank/DDBJ databases">
        <title>Devosia algicola sp. nov., isolated from the phycosphere of marine algae.</title>
        <authorList>
            <person name="Kim J.M."/>
            <person name="Lee J.K."/>
            <person name="Choi B.J."/>
            <person name="Bayburt H."/>
            <person name="Jeon C.O."/>
        </authorList>
    </citation>
    <scope>NUCLEOTIDE SEQUENCE [LARGE SCALE GENOMIC DNA]</scope>
    <source>
        <strain evidence="7 8">G20-9</strain>
    </source>
</reference>
<dbReference type="Gene3D" id="3.40.50.300">
    <property type="entry name" value="P-loop containing nucleotide triphosphate hydrolases"/>
    <property type="match status" value="1"/>
</dbReference>
<comment type="similarity">
    <text evidence="1 5">Belongs to the ABC transporter superfamily.</text>
</comment>
<dbReference type="GO" id="GO:0005524">
    <property type="term" value="F:ATP binding"/>
    <property type="evidence" value="ECO:0007669"/>
    <property type="project" value="UniProtKB-KW"/>
</dbReference>
<accession>A0ABY7YJ65</accession>
<name>A0ABY7YJ65_9HYPH</name>
<dbReference type="Pfam" id="PF00005">
    <property type="entry name" value="ABC_tran"/>
    <property type="match status" value="1"/>
</dbReference>
<dbReference type="CDD" id="cd03294">
    <property type="entry name" value="ABC_Pro_Gly_Betaine"/>
    <property type="match status" value="1"/>
</dbReference>
<protein>
    <recommendedName>
        <fullName evidence="5">Quaternary amine transport ATP-binding protein</fullName>
        <ecNumber evidence="5">7.6.2.9</ecNumber>
    </recommendedName>
</protein>
<comment type="subcellular location">
    <subcellularLocation>
        <location evidence="5">Cell inner membrane</location>
        <topology evidence="5">Peripheral membrane protein</topology>
    </subcellularLocation>
</comment>
<evidence type="ECO:0000259" key="6">
    <source>
        <dbReference type="PROSITE" id="PS50893"/>
    </source>
</evidence>
<dbReference type="InterPro" id="IPR003439">
    <property type="entry name" value="ABC_transporter-like_ATP-bd"/>
</dbReference>
<dbReference type="EC" id="7.6.2.9" evidence="5"/>
<comment type="subunit">
    <text evidence="5">The complex is probably composed of two ATP-binding proteins, two transmembrane proteins and a solute-binding protein.</text>
</comment>
<evidence type="ECO:0000313" key="7">
    <source>
        <dbReference type="EMBL" id="WDR01232.1"/>
    </source>
</evidence>
<dbReference type="SUPFAM" id="SSF54631">
    <property type="entry name" value="CBS-domain pair"/>
    <property type="match status" value="1"/>
</dbReference>
<evidence type="ECO:0000256" key="3">
    <source>
        <dbReference type="ARBA" id="ARBA00022741"/>
    </source>
</evidence>
<dbReference type="InterPro" id="IPR046342">
    <property type="entry name" value="CBS_dom_sf"/>
</dbReference>
<feature type="domain" description="ABC transporter" evidence="6">
    <location>
        <begin position="43"/>
        <end position="279"/>
    </location>
</feature>
<sequence>MNAMTDKTTMTDGTPANAIEMRGLTKIFGDDPQSALSMLESGRSKTDVQAETGHVIGLNNVSLDVARSQIFVVMGLSGSGKSTLIRHVNRLIDPTAGEIIVDGIDVLKMSLEELRAFRRTKVAMVFQKFGLLPHRSVIDNVAYGLEVRGVGRKQRLETAEKWIETVGLKGYENSRIRQLSGGQQQRVGLARALSLDTDIILMDEAFSALDPLIRAGMQDELIALQKSLHKTILFITHDFDEALKIGDRIAVLKDGALVQEGKPEDIVLRPANEHIEEFVAQVNKARAIHVRSIMEKGEHEPCELSVDTDARCEDVLPMFAENQWIGVKDRDGKQVGRITAKQVIKALARHTPGVP</sequence>
<evidence type="ECO:0000256" key="1">
    <source>
        <dbReference type="ARBA" id="ARBA00005417"/>
    </source>
</evidence>
<keyword evidence="5" id="KW-0472">Membrane</keyword>
<keyword evidence="8" id="KW-1185">Reference proteome</keyword>
<dbReference type="SMART" id="SM00382">
    <property type="entry name" value="AAA"/>
    <property type="match status" value="1"/>
</dbReference>
<keyword evidence="5" id="KW-1003">Cell membrane</keyword>
<dbReference type="PROSITE" id="PS50893">
    <property type="entry name" value="ABC_TRANSPORTER_2"/>
    <property type="match status" value="1"/>
</dbReference>